<dbReference type="OrthoDB" id="20277at2759"/>
<dbReference type="Proteomes" id="UP000264800">
    <property type="component" value="Unplaced"/>
</dbReference>
<organism evidence="3 4">
    <name type="scientific">Kryptolebias marmoratus</name>
    <name type="common">Mangrove killifish</name>
    <name type="synonym">Rivulus marmoratus</name>
    <dbReference type="NCBI Taxonomy" id="37003"/>
    <lineage>
        <taxon>Eukaryota</taxon>
        <taxon>Metazoa</taxon>
        <taxon>Chordata</taxon>
        <taxon>Craniata</taxon>
        <taxon>Vertebrata</taxon>
        <taxon>Euteleostomi</taxon>
        <taxon>Actinopterygii</taxon>
        <taxon>Neopterygii</taxon>
        <taxon>Teleostei</taxon>
        <taxon>Neoteleostei</taxon>
        <taxon>Acanthomorphata</taxon>
        <taxon>Ovalentaria</taxon>
        <taxon>Atherinomorphae</taxon>
        <taxon>Cyprinodontiformes</taxon>
        <taxon>Rivulidae</taxon>
        <taxon>Kryptolebias</taxon>
    </lineage>
</organism>
<dbReference type="GeneID" id="108237221"/>
<evidence type="ECO:0000313" key="3">
    <source>
        <dbReference type="Ensembl" id="ENSKMAP00000016497.1"/>
    </source>
</evidence>
<feature type="region of interest" description="Disordered" evidence="2">
    <location>
        <begin position="87"/>
        <end position="146"/>
    </location>
</feature>
<dbReference type="CTD" id="108237221"/>
<dbReference type="Ensembl" id="ENSKMAT00000016730.1">
    <property type="protein sequence ID" value="ENSKMAP00000016497.1"/>
    <property type="gene ID" value="ENSKMAG00000012333.1"/>
</dbReference>
<feature type="region of interest" description="Disordered" evidence="2">
    <location>
        <begin position="231"/>
        <end position="259"/>
    </location>
</feature>
<accession>A0A3Q3FVU6</accession>
<dbReference type="Pfam" id="PF15393">
    <property type="entry name" value="DUF4615"/>
    <property type="match status" value="1"/>
</dbReference>
<dbReference type="AlphaFoldDB" id="A0A3Q3FVU6"/>
<reference evidence="3" key="1">
    <citation type="submission" date="2025-08" db="UniProtKB">
        <authorList>
            <consortium name="Ensembl"/>
        </authorList>
    </citation>
    <scope>IDENTIFICATION</scope>
</reference>
<dbReference type="RefSeq" id="XP_017274001.1">
    <property type="nucleotide sequence ID" value="XM_017418512.3"/>
</dbReference>
<evidence type="ECO:0000256" key="1">
    <source>
        <dbReference type="ARBA" id="ARBA00005707"/>
    </source>
</evidence>
<keyword evidence="4" id="KW-1185">Reference proteome</keyword>
<dbReference type="InterPro" id="IPR029274">
    <property type="entry name" value="DUF4615"/>
</dbReference>
<dbReference type="KEGG" id="kmr:108237221"/>
<feature type="region of interest" description="Disordered" evidence="2">
    <location>
        <begin position="163"/>
        <end position="185"/>
    </location>
</feature>
<proteinExistence type="inferred from homology"/>
<evidence type="ECO:0000256" key="2">
    <source>
        <dbReference type="SAM" id="MobiDB-lite"/>
    </source>
</evidence>
<protein>
    <submittedName>
        <fullName evidence="3">Zgc:112185</fullName>
    </submittedName>
</protein>
<dbReference type="GeneTree" id="ENSGT00390000000306"/>
<sequence>MSEQRLLFIDINADPNSSTAVGAGGDKPVWSRSDNSFRFNFLADSAPAADRVEAAPAPAPTSFTGQGLNFAFNFQIPSAAPAKDINMSAEEGEPPRPQDGVSPPEPSKTKKKKKSGKKKASDAAVQEKPAEGGQAEEEQSAEEQLNRQLDWCIEQLELGLRSHKGTPKQKEEASRALRTLRSSKAPLVKKRHVMRAMAGDYRRKMEEEQSKQLKLIQSEVASAQVKVVSDRPKKSVFHRRAEVKPKPQDEQTQTQGETSAFVLVPSKEEFCFNFF</sequence>
<dbReference type="STRING" id="37003.ENSKMAP00000016497"/>
<reference evidence="3" key="2">
    <citation type="submission" date="2025-09" db="UniProtKB">
        <authorList>
            <consortium name="Ensembl"/>
        </authorList>
    </citation>
    <scope>IDENTIFICATION</scope>
</reference>
<feature type="compositionally biased region" description="Basic and acidic residues" evidence="2">
    <location>
        <begin position="231"/>
        <end position="249"/>
    </location>
</feature>
<comment type="similarity">
    <text evidence="1">Belongs to the UPF0488 family.</text>
</comment>
<evidence type="ECO:0000313" key="4">
    <source>
        <dbReference type="Proteomes" id="UP000264800"/>
    </source>
</evidence>
<name>A0A3Q3FVU6_KRYMA</name>
<dbReference type="OMA" id="MRAMTGE"/>
<dbReference type="PANTHER" id="PTHR13602:SF2">
    <property type="entry name" value="UPF0488 PROTEIN C8ORF33"/>
    <property type="match status" value="1"/>
</dbReference>
<dbReference type="PANTHER" id="PTHR13602">
    <property type="entry name" value="UPF0488 PROTEIN C8ORF33"/>
    <property type="match status" value="1"/>
</dbReference>
<feature type="compositionally biased region" description="Basic residues" evidence="2">
    <location>
        <begin position="109"/>
        <end position="118"/>
    </location>
</feature>